<keyword evidence="5" id="KW-0498">Mitosis</keyword>
<evidence type="ECO:0000256" key="5">
    <source>
        <dbReference type="ARBA" id="ARBA00022776"/>
    </source>
</evidence>
<comment type="similarity">
    <text evidence="2">Belongs to the CND3 (condensin subunit 3) family.</text>
</comment>
<dbReference type="Proteomes" id="UP000694846">
    <property type="component" value="Unplaced"/>
</dbReference>
<reference evidence="9" key="1">
    <citation type="submission" date="2018-04" db="EMBL/GenBank/DDBJ databases">
        <title>Transcriptome assembly of Sipha flava.</title>
        <authorList>
            <person name="Scully E.D."/>
            <person name="Geib S.M."/>
            <person name="Palmer N.A."/>
            <person name="Koch K."/>
            <person name="Bradshaw J."/>
            <person name="Heng-Moss T."/>
            <person name="Sarath G."/>
        </authorList>
    </citation>
    <scope>NUCLEOTIDE SEQUENCE</scope>
</reference>
<dbReference type="PANTHER" id="PTHR14418:SF5">
    <property type="entry name" value="CONDENSIN COMPLEX SUBUNIT 3"/>
    <property type="match status" value="1"/>
</dbReference>
<dbReference type="GO" id="GO:0000793">
    <property type="term" value="C:condensed chromosome"/>
    <property type="evidence" value="ECO:0007669"/>
    <property type="project" value="TreeGrafter"/>
</dbReference>
<dbReference type="InterPro" id="IPR027165">
    <property type="entry name" value="CND3"/>
</dbReference>
<keyword evidence="10" id="KW-1185">Reference proteome</keyword>
<name>A0A2S2R455_9HEMI</name>
<dbReference type="GO" id="GO:0000796">
    <property type="term" value="C:condensin complex"/>
    <property type="evidence" value="ECO:0007669"/>
    <property type="project" value="InterPro"/>
</dbReference>
<dbReference type="SUPFAM" id="SSF48371">
    <property type="entry name" value="ARM repeat"/>
    <property type="match status" value="1"/>
</dbReference>
<dbReference type="Gene3D" id="1.25.10.10">
    <property type="entry name" value="Leucine-rich Repeat Variant"/>
    <property type="match status" value="1"/>
</dbReference>
<dbReference type="GO" id="GO:0007076">
    <property type="term" value="P:mitotic chromosome condensation"/>
    <property type="evidence" value="ECO:0007669"/>
    <property type="project" value="InterPro"/>
</dbReference>
<keyword evidence="3" id="KW-0158">Chromosome</keyword>
<organism evidence="9">
    <name type="scientific">Sipha flava</name>
    <name type="common">yellow sugarcane aphid</name>
    <dbReference type="NCBI Taxonomy" id="143950"/>
    <lineage>
        <taxon>Eukaryota</taxon>
        <taxon>Metazoa</taxon>
        <taxon>Ecdysozoa</taxon>
        <taxon>Arthropoda</taxon>
        <taxon>Hexapoda</taxon>
        <taxon>Insecta</taxon>
        <taxon>Pterygota</taxon>
        <taxon>Neoptera</taxon>
        <taxon>Paraneoptera</taxon>
        <taxon>Hemiptera</taxon>
        <taxon>Sternorrhyncha</taxon>
        <taxon>Aphidomorpha</taxon>
        <taxon>Aphidoidea</taxon>
        <taxon>Aphididae</taxon>
        <taxon>Sipha</taxon>
    </lineage>
</organism>
<keyword evidence="6" id="KW-0226">DNA condensation</keyword>
<comment type="subcellular location">
    <subcellularLocation>
        <location evidence="1">Chromosome</location>
    </subcellularLocation>
</comment>
<accession>A0A2S2R455</accession>
<dbReference type="OrthoDB" id="27187at2759"/>
<evidence type="ECO:0000256" key="6">
    <source>
        <dbReference type="ARBA" id="ARBA00023067"/>
    </source>
</evidence>
<keyword evidence="7" id="KW-0131">Cell cycle</keyword>
<dbReference type="AlphaFoldDB" id="A0A2S2R455"/>
<dbReference type="InterPro" id="IPR025977">
    <property type="entry name" value="Cnd3_C"/>
</dbReference>
<evidence type="ECO:0000313" key="11">
    <source>
        <dbReference type="RefSeq" id="XP_025414250.1"/>
    </source>
</evidence>
<evidence type="ECO:0000313" key="9">
    <source>
        <dbReference type="EMBL" id="MBY84817.1"/>
    </source>
</evidence>
<evidence type="ECO:0000256" key="4">
    <source>
        <dbReference type="ARBA" id="ARBA00022618"/>
    </source>
</evidence>
<dbReference type="EMBL" id="GGMS01015614">
    <property type="protein sequence ID" value="MBY84817.1"/>
    <property type="molecule type" value="Transcribed_RNA"/>
</dbReference>
<evidence type="ECO:0000256" key="2">
    <source>
        <dbReference type="ARBA" id="ARBA00006533"/>
    </source>
</evidence>
<dbReference type="RefSeq" id="XP_025414250.1">
    <property type="nucleotide sequence ID" value="XM_025558465.1"/>
</dbReference>
<dbReference type="PANTHER" id="PTHR14418">
    <property type="entry name" value="CONDENSIN COMPLEX SUBUNIT 3-RELATED"/>
    <property type="match status" value="1"/>
</dbReference>
<dbReference type="InterPro" id="IPR011989">
    <property type="entry name" value="ARM-like"/>
</dbReference>
<feature type="domain" description="Nuclear condensin complex subunit 3 C-terminal" evidence="8">
    <location>
        <begin position="556"/>
        <end position="819"/>
    </location>
</feature>
<keyword evidence="4" id="KW-0132">Cell division</keyword>
<dbReference type="GO" id="GO:0051301">
    <property type="term" value="P:cell division"/>
    <property type="evidence" value="ECO:0007669"/>
    <property type="project" value="UniProtKB-KW"/>
</dbReference>
<evidence type="ECO:0000256" key="7">
    <source>
        <dbReference type="ARBA" id="ARBA00023306"/>
    </source>
</evidence>
<proteinExistence type="inferred from homology"/>
<reference evidence="11" key="2">
    <citation type="submission" date="2025-04" db="UniProtKB">
        <authorList>
            <consortium name="RefSeq"/>
        </authorList>
    </citation>
    <scope>IDENTIFICATION</scope>
    <source>
        <tissue evidence="11">Whole body</tissue>
    </source>
</reference>
<sequence length="959" mass="110853">MSAEKWIIKLFEKAGEIGVTVNLLRMLEEKFVKLNWDQFIVSFKDAFICVILTKSQLHCTYINNIIKYAANGVIKVGELSSKDGRIGMCLLTEMMRLCRTFVVSNEKLVRWRICLFLNNLLNSLETGIVLPVELFDVATTLLLERLKDKKPEIRVQAAHALHWLQMPDNPKCPIIESFLFHMTCNSSADVRTAIVHNVAMIGSAVDKMLKYSILDVSDSVRKEVYNRFLTYPFLSLSHKQSKTILEKGLEDTNNYIAQLVKTQLIDKWLDECNQNVLLFLKRLGLENELVCEKALTIIFENFYDSQILDLINDYLDSNTRMIDYDKLCAENIFLWKCVAKYLTVEKKIELARNQGHVGDDYIDVLLPDLVKFSDYIREYYFKYDQEDKEFILTQLLVMAREFTIDDVGSTSLNKLCFDLILDDRTTVKPIKPIALLLDITFKNGKDILNYVKLILNEIQSKTIDVYPFIEKLGNMILFEEQLKYKANAIEELSKTDSPDLRKLNQLKLQMKKIKKQYQSIHILPEEKLLANKATNNLLKSFDLVYRIQQLTKVGVELSLLTDIIENIVVGYLQCSLVSIRVEAIRAISPYMLNNNVNAAKEFLSTALCSEVSNHFTNRHLMFQIMFEVLLCYDFKKLGLNDDLDTNKDYEDFFSIEDMLPLLVECIDYDVDDNSFKSVLVKGFCDLLTFQKVKSINLISKLLIIWFRPLTHETFNLYSNLVQFFTTYVFYIRTSSSTLAKCYVPVLREIANHNLSKSLFIRVDEVNSTLINLIRGLIYKNESTAINAHGELAGYIFDYLLEEDQSYTPMLVDTLFKLEINFDYDNELITTLGPKLMRVIKHFKSVNDKNSAKYLKKIRSKFDPVIQKKASFIKKEVETMEVEIASQVPSMCTEKLDPIENAHGDLFSQVNLIMEQQSSDDEDSEDAFTKLDEMKRLSEVFKKSITRGEAVSIVELNSED</sequence>
<evidence type="ECO:0000313" key="10">
    <source>
        <dbReference type="Proteomes" id="UP000694846"/>
    </source>
</evidence>
<protein>
    <submittedName>
        <fullName evidence="9 11">Condensin complex subunit 3</fullName>
    </submittedName>
</protein>
<dbReference type="InterPro" id="IPR016024">
    <property type="entry name" value="ARM-type_fold"/>
</dbReference>
<evidence type="ECO:0000256" key="1">
    <source>
        <dbReference type="ARBA" id="ARBA00004286"/>
    </source>
</evidence>
<dbReference type="Pfam" id="PF12719">
    <property type="entry name" value="Cnd3"/>
    <property type="match status" value="1"/>
</dbReference>
<evidence type="ECO:0000256" key="3">
    <source>
        <dbReference type="ARBA" id="ARBA00022454"/>
    </source>
</evidence>
<evidence type="ECO:0000259" key="8">
    <source>
        <dbReference type="Pfam" id="PF12719"/>
    </source>
</evidence>
<gene>
    <name evidence="9" type="primary">NCAPG</name>
    <name evidence="11" type="synonym">LOC112686265</name>
    <name evidence="9" type="ORF">g.139761</name>
</gene>